<dbReference type="KEGG" id="vg:23462172"/>
<proteinExistence type="predicted"/>
<evidence type="ECO:0000313" key="3">
    <source>
        <dbReference type="Proteomes" id="UP000202511"/>
    </source>
</evidence>
<dbReference type="Proteomes" id="UP000202511">
    <property type="component" value="Segment"/>
</dbReference>
<dbReference type="RefSeq" id="YP_009119490.1">
    <property type="nucleotide sequence ID" value="NC_026440.1"/>
</dbReference>
<evidence type="ECO:0000313" key="2">
    <source>
        <dbReference type="EMBL" id="AJF97255.1"/>
    </source>
</evidence>
<organism evidence="2 3">
    <name type="scientific">Pandoravirus inopinatum</name>
    <dbReference type="NCBI Taxonomy" id="1605721"/>
    <lineage>
        <taxon>Viruses</taxon>
        <taxon>Pandoravirus</taxon>
    </lineage>
</organism>
<dbReference type="EMBL" id="KP136319">
    <property type="protein sequence ID" value="AJF97255.1"/>
    <property type="molecule type" value="Genomic_DNA"/>
</dbReference>
<feature type="region of interest" description="Disordered" evidence="1">
    <location>
        <begin position="71"/>
        <end position="137"/>
    </location>
</feature>
<dbReference type="GeneID" id="23462172"/>
<evidence type="ECO:0000256" key="1">
    <source>
        <dbReference type="SAM" id="MobiDB-lite"/>
    </source>
</evidence>
<protein>
    <submittedName>
        <fullName evidence="2">Uncharacterized protein</fullName>
    </submittedName>
</protein>
<sequence length="137" mass="15179">MLQRNQVGRSGRTPIQLDRLCDLDLRLPPFVRTVCNLRHNCLALFGMVDPHRGCNCLPTQRPFAGTTHVPSAKAVGAHDNNNKTSTRPRPGQAMSVPCHTCKWTLTQRPMPTDRQGGDPGADKKMPTTQDRMAIAPR</sequence>
<accession>A0A0B5J695</accession>
<name>A0A0B5J695_9VIRU</name>
<reference evidence="2 3" key="1">
    <citation type="journal article" date="2015" name="Parasitol. Res.">
        <title>Viruses in close associations with free-living amoebae.</title>
        <authorList>
            <person name="Scheid P."/>
        </authorList>
    </citation>
    <scope>NUCLEOTIDE SEQUENCE [LARGE SCALE GENOMIC DNA]</scope>
    <source>
        <strain evidence="2">KlaHel</strain>
    </source>
</reference>